<feature type="binding site" evidence="13">
    <location>
        <position position="229"/>
    </location>
    <ligand>
        <name>Zn(2+)</name>
        <dbReference type="ChEBI" id="CHEBI:29105"/>
        <note>catalytic</note>
    </ligand>
</feature>
<feature type="chain" id="PRO_5035814860" description="peptidylamidoglycolate lyase" evidence="16">
    <location>
        <begin position="18"/>
        <end position="350"/>
    </location>
</feature>
<evidence type="ECO:0000256" key="6">
    <source>
        <dbReference type="ARBA" id="ARBA00022729"/>
    </source>
</evidence>
<evidence type="ECO:0000256" key="1">
    <source>
        <dbReference type="ARBA" id="ARBA00000686"/>
    </source>
</evidence>
<keyword evidence="11" id="KW-0456">Lyase</keyword>
<feature type="repeat" description="NHL" evidence="15">
    <location>
        <begin position="113"/>
        <end position="154"/>
    </location>
</feature>
<dbReference type="GO" id="GO:0004598">
    <property type="term" value="F:peptidylamidoglycolate lyase activity"/>
    <property type="evidence" value="ECO:0007669"/>
    <property type="project" value="UniProtKB-EC"/>
</dbReference>
<evidence type="ECO:0000256" key="2">
    <source>
        <dbReference type="ARBA" id="ARBA00004613"/>
    </source>
</evidence>
<evidence type="ECO:0000256" key="13">
    <source>
        <dbReference type="PIRSR" id="PIRSR600720-2"/>
    </source>
</evidence>
<evidence type="ECO:0000256" key="10">
    <source>
        <dbReference type="ARBA" id="ARBA00023180"/>
    </source>
</evidence>
<dbReference type="Gene3D" id="2.120.10.30">
    <property type="entry name" value="TolB, C-terminal domain"/>
    <property type="match status" value="1"/>
</dbReference>
<evidence type="ECO:0000256" key="3">
    <source>
        <dbReference type="ARBA" id="ARBA00012343"/>
    </source>
</evidence>
<proteinExistence type="predicted"/>
<feature type="binding site" evidence="12">
    <location>
        <position position="78"/>
    </location>
    <ligand>
        <name>a protein</name>
        <dbReference type="ChEBI" id="CHEBI:16541"/>
    </ligand>
    <ligandPart>
        <name>C-terminal Xaa-(2S)-2-hydroxyglycine residue</name>
        <dbReference type="ChEBI" id="CHEBI:142768"/>
    </ligandPart>
</feature>
<feature type="repeat" description="NHL" evidence="15">
    <location>
        <begin position="162"/>
        <end position="206"/>
    </location>
</feature>
<keyword evidence="6 16" id="KW-0732">Signal</keyword>
<evidence type="ECO:0000256" key="8">
    <source>
        <dbReference type="ARBA" id="ARBA00022833"/>
    </source>
</evidence>
<evidence type="ECO:0000256" key="7">
    <source>
        <dbReference type="ARBA" id="ARBA00022737"/>
    </source>
</evidence>
<dbReference type="GO" id="GO:0006518">
    <property type="term" value="P:peptide metabolic process"/>
    <property type="evidence" value="ECO:0007669"/>
    <property type="project" value="InterPro"/>
</dbReference>
<dbReference type="AlphaFoldDB" id="A0A8S1FAV6"/>
<dbReference type="EMBL" id="CADEPM010000007">
    <property type="protein sequence ID" value="CAB3408719.1"/>
    <property type="molecule type" value="Genomic_DNA"/>
</dbReference>
<dbReference type="FunFam" id="2.120.10.30:FF:000083">
    <property type="entry name" value="Peptidyl-glycine alpha-amidating monooxygenase B"/>
    <property type="match status" value="1"/>
</dbReference>
<dbReference type="SUPFAM" id="SSF101898">
    <property type="entry name" value="NHL repeat"/>
    <property type="match status" value="1"/>
</dbReference>
<keyword evidence="4" id="KW-0964">Secreted</keyword>
<feature type="binding site" evidence="12">
    <location>
        <position position="245"/>
    </location>
    <ligand>
        <name>a protein</name>
        <dbReference type="ChEBI" id="CHEBI:16541"/>
    </ligand>
    <ligandPart>
        <name>C-terminal Xaa-(2S)-2-hydroxyglycine residue</name>
        <dbReference type="ChEBI" id="CHEBI:142768"/>
    </ligandPart>
</feature>
<protein>
    <recommendedName>
        <fullName evidence="3">peptidylamidoglycolate lyase</fullName>
        <ecNumber evidence="3">4.3.2.5</ecNumber>
    </recommendedName>
</protein>
<dbReference type="CDD" id="cd14958">
    <property type="entry name" value="NHL_PAL_like"/>
    <property type="match status" value="1"/>
</dbReference>
<keyword evidence="7" id="KW-0677">Repeat</keyword>
<comment type="caution">
    <text evidence="17">The sequence shown here is derived from an EMBL/GenBank/DDBJ whole genome shotgun (WGS) entry which is preliminary data.</text>
</comment>
<dbReference type="PROSITE" id="PS51125">
    <property type="entry name" value="NHL"/>
    <property type="match status" value="2"/>
</dbReference>
<evidence type="ECO:0000313" key="17">
    <source>
        <dbReference type="EMBL" id="CAB3408719.1"/>
    </source>
</evidence>
<accession>A0A8S1FAV6</accession>
<feature type="signal peptide" evidence="16">
    <location>
        <begin position="1"/>
        <end position="17"/>
    </location>
</feature>
<sequence>MQWASLAVVLLPLAVLAFPYDYFEDDQQQRFAELEDGRLNEPANALDDKIEILATDKPLGQVSGLAVNPKGDLVAFHRANRVWDEKTFNDDETLAKGLAAIKNNTIAVMSQEGKVLDEFGADLFYMPHGLTIDSKGNLWVTDVGSHQVHKIDGATKKIVMSLGEKMVPGNDAKHFCKPTDVAVASNGHFFVADGYCNSRVLKFDAAGNLIATIDAAIESEQPDEFVVPHSISLIEDLNMICIADRENQRVQCFSAGLAEGHRSVPTGIPITAANDIGRVYAIRERDHYLIGVTGESEDVEPQLFTIDMNSGTTNTFAKGIENAHALAISAEGNVFVSQLEPSRILKLSLV</sequence>
<keyword evidence="9 14" id="KW-1015">Disulfide bond</keyword>
<evidence type="ECO:0000256" key="14">
    <source>
        <dbReference type="PIRSR" id="PIRSR600720-3"/>
    </source>
</evidence>
<feature type="binding site" evidence="13">
    <location>
        <position position="324"/>
    </location>
    <ligand>
        <name>Zn(2+)</name>
        <dbReference type="ChEBI" id="CHEBI:29105"/>
        <note>catalytic</note>
    </ligand>
</feature>
<dbReference type="InterPro" id="IPR000720">
    <property type="entry name" value="PHM/PAL"/>
</dbReference>
<gene>
    <name evidence="17" type="ORF">CBOVIS_LOCUS10463</name>
</gene>
<feature type="binding site" evidence="13">
    <location>
        <position position="130"/>
    </location>
    <ligand>
        <name>Ca(2+)</name>
        <dbReference type="ChEBI" id="CHEBI:29108"/>
        <note>structural</note>
    </ligand>
</feature>
<dbReference type="InterPro" id="IPR011042">
    <property type="entry name" value="6-blade_b-propeller_TolB-like"/>
</dbReference>
<dbReference type="Pfam" id="PF01436">
    <property type="entry name" value="NHL"/>
    <property type="match status" value="3"/>
</dbReference>
<evidence type="ECO:0000256" key="12">
    <source>
        <dbReference type="PIRSR" id="PIRSR600720-1"/>
    </source>
</evidence>
<evidence type="ECO:0000256" key="4">
    <source>
        <dbReference type="ARBA" id="ARBA00022525"/>
    </source>
</evidence>
<feature type="binding site" evidence="13">
    <location>
        <position position="128"/>
    </location>
    <ligand>
        <name>Zn(2+)</name>
        <dbReference type="ChEBI" id="CHEBI:29105"/>
        <note>catalytic</note>
    </ligand>
</feature>
<evidence type="ECO:0000256" key="16">
    <source>
        <dbReference type="SAM" id="SignalP"/>
    </source>
</evidence>
<keyword evidence="8 13" id="KW-0862">Zinc</keyword>
<evidence type="ECO:0000256" key="15">
    <source>
        <dbReference type="PROSITE-ProRule" id="PRU00504"/>
    </source>
</evidence>
<feature type="disulfide bond" evidence="14">
    <location>
        <begin position="241"/>
        <end position="252"/>
    </location>
</feature>
<dbReference type="GO" id="GO:0016020">
    <property type="term" value="C:membrane"/>
    <property type="evidence" value="ECO:0007669"/>
    <property type="project" value="InterPro"/>
</dbReference>
<feature type="binding site" evidence="13">
    <location>
        <position position="65"/>
    </location>
    <ligand>
        <name>Ca(2+)</name>
        <dbReference type="ChEBI" id="CHEBI:29108"/>
        <note>structural</note>
    </ligand>
</feature>
<organism evidence="17 18">
    <name type="scientific">Caenorhabditis bovis</name>
    <dbReference type="NCBI Taxonomy" id="2654633"/>
    <lineage>
        <taxon>Eukaryota</taxon>
        <taxon>Metazoa</taxon>
        <taxon>Ecdysozoa</taxon>
        <taxon>Nematoda</taxon>
        <taxon>Chromadorea</taxon>
        <taxon>Rhabditida</taxon>
        <taxon>Rhabditina</taxon>
        <taxon>Rhabditomorpha</taxon>
        <taxon>Rhabditoidea</taxon>
        <taxon>Rhabditidae</taxon>
        <taxon>Peloderinae</taxon>
        <taxon>Caenorhabditis</taxon>
    </lineage>
</organism>
<feature type="disulfide bond" evidence="14">
    <location>
        <begin position="176"/>
        <end position="196"/>
    </location>
</feature>
<reference evidence="17 18" key="1">
    <citation type="submission" date="2020-04" db="EMBL/GenBank/DDBJ databases">
        <authorList>
            <person name="Laetsch R D."/>
            <person name="Stevens L."/>
            <person name="Kumar S."/>
            <person name="Blaxter L. M."/>
        </authorList>
    </citation>
    <scope>NUCLEOTIDE SEQUENCE [LARGE SCALE GENOMIC DNA]</scope>
</reference>
<keyword evidence="18" id="KW-1185">Reference proteome</keyword>
<dbReference type="PANTHER" id="PTHR10680:SF36">
    <property type="entry name" value="PEPTIDYL-ALPHA-HYDROXYGLYCINE ALPHA-AMIDATING LYASE 1"/>
    <property type="match status" value="1"/>
</dbReference>
<name>A0A8S1FAV6_9PELO</name>
<keyword evidence="5 13" id="KW-0479">Metal-binding</keyword>
<dbReference type="Proteomes" id="UP000494206">
    <property type="component" value="Unassembled WGS sequence"/>
</dbReference>
<comment type="catalytic activity">
    <reaction evidence="1">
        <text>a [peptide]-C-terminal (2S)-2-hydroxyglycine = a [peptide]-C-terminal amide + glyoxylate</text>
        <dbReference type="Rhea" id="RHEA:20924"/>
        <dbReference type="Rhea" id="RHEA-COMP:13485"/>
        <dbReference type="Rhea" id="RHEA-COMP:15321"/>
        <dbReference type="ChEBI" id="CHEBI:36655"/>
        <dbReference type="ChEBI" id="CHEBI:137001"/>
        <dbReference type="ChEBI" id="CHEBI:142768"/>
        <dbReference type="EC" id="4.3.2.5"/>
    </reaction>
</comment>
<dbReference type="EC" id="4.3.2.5" evidence="3"/>
<evidence type="ECO:0000256" key="11">
    <source>
        <dbReference type="ARBA" id="ARBA00023239"/>
    </source>
</evidence>
<dbReference type="OrthoDB" id="10018185at2759"/>
<feature type="binding site" evidence="12">
    <location>
        <position position="195"/>
    </location>
    <ligand>
        <name>a protein</name>
        <dbReference type="ChEBI" id="CHEBI:16541"/>
    </ligand>
    <ligandPart>
        <name>C-terminal Xaa-(2S)-2-hydroxyglycine residue</name>
        <dbReference type="ChEBI" id="CHEBI:142768"/>
    </ligandPart>
</feature>
<dbReference type="InterPro" id="IPR001258">
    <property type="entry name" value="NHL_repeat"/>
</dbReference>
<keyword evidence="13" id="KW-0106">Calcium</keyword>
<dbReference type="GO" id="GO:0005576">
    <property type="term" value="C:extracellular region"/>
    <property type="evidence" value="ECO:0007669"/>
    <property type="project" value="UniProtKB-SubCell"/>
</dbReference>
<comment type="cofactor">
    <cofactor evidence="13">
        <name>Zn(2+)</name>
        <dbReference type="ChEBI" id="CHEBI:29105"/>
    </cofactor>
    <text evidence="13">Binds one Zn(2+) ion per subunit.</text>
</comment>
<dbReference type="PRINTS" id="PR00790">
    <property type="entry name" value="PAMONOXGNASE"/>
</dbReference>
<comment type="subcellular location">
    <subcellularLocation>
        <location evidence="2">Secreted</location>
    </subcellularLocation>
</comment>
<dbReference type="PANTHER" id="PTHR10680">
    <property type="entry name" value="PEPTIDYL-GLYCINE ALPHA-AMIDATING MONOOXYGENASE"/>
    <property type="match status" value="1"/>
</dbReference>
<keyword evidence="10" id="KW-0325">Glycoprotein</keyword>
<evidence type="ECO:0000313" key="18">
    <source>
        <dbReference type="Proteomes" id="UP000494206"/>
    </source>
</evidence>
<evidence type="ECO:0000256" key="9">
    <source>
        <dbReference type="ARBA" id="ARBA00023157"/>
    </source>
</evidence>
<evidence type="ECO:0000256" key="5">
    <source>
        <dbReference type="ARBA" id="ARBA00022723"/>
    </source>
</evidence>
<dbReference type="GO" id="GO:0046872">
    <property type="term" value="F:metal ion binding"/>
    <property type="evidence" value="ECO:0007669"/>
    <property type="project" value="UniProtKB-KW"/>
</dbReference>